<accession>A0A3G2T210</accession>
<organism evidence="2 3">
    <name type="scientific">Acinetobacter wuhouensis</name>
    <dbReference type="NCBI Taxonomy" id="1879050"/>
    <lineage>
        <taxon>Bacteria</taxon>
        <taxon>Pseudomonadati</taxon>
        <taxon>Pseudomonadota</taxon>
        <taxon>Gammaproteobacteria</taxon>
        <taxon>Moraxellales</taxon>
        <taxon>Moraxellaceae</taxon>
        <taxon>Acinetobacter</taxon>
    </lineage>
</organism>
<evidence type="ECO:0000259" key="1">
    <source>
        <dbReference type="Pfam" id="PF03869"/>
    </source>
</evidence>
<dbReference type="RefSeq" id="WP_087551846.1">
    <property type="nucleotide sequence ID" value="NZ_CP033133.1"/>
</dbReference>
<dbReference type="InterPro" id="IPR005569">
    <property type="entry name" value="Arc_DNA-bd_dom"/>
</dbReference>
<feature type="domain" description="Arc-like DNA binding" evidence="1">
    <location>
        <begin position="12"/>
        <end position="46"/>
    </location>
</feature>
<gene>
    <name evidence="2" type="ORF">CDG68_11520</name>
</gene>
<protein>
    <submittedName>
        <fullName evidence="2">Arc family DNA-binding protein</fullName>
    </submittedName>
</protein>
<dbReference type="Gene3D" id="1.10.1220.10">
    <property type="entry name" value="Met repressor-like"/>
    <property type="match status" value="1"/>
</dbReference>
<dbReference type="Pfam" id="PF03869">
    <property type="entry name" value="Arc"/>
    <property type="match status" value="1"/>
</dbReference>
<keyword evidence="2" id="KW-0238">DNA-binding</keyword>
<name>A0A3G2T210_9GAMM</name>
<dbReference type="AlphaFoldDB" id="A0A3G2T210"/>
<evidence type="ECO:0000313" key="3">
    <source>
        <dbReference type="Proteomes" id="UP000279962"/>
    </source>
</evidence>
<sequence>MSNQADHTIVRLRVPPELKKQIEESAENNNRSQSAEMVARLEDSFVASASNTNSQADIRIIPLHDGKKRVIYGKLLNTLDLDYTQSLSDLKVDIELALETLSRSSIWKALQFLTKDVIVAQGNNHLNIVDNGKKGLGWLVVEDHYVNTSKKTVILAKIMDSTSL</sequence>
<evidence type="ECO:0000313" key="2">
    <source>
        <dbReference type="EMBL" id="AYO54224.1"/>
    </source>
</evidence>
<reference evidence="2 3" key="1">
    <citation type="submission" date="2018-10" db="EMBL/GenBank/DDBJ databases">
        <title>The complete genome of Acinetobacter wuhouensis strain WCHAW010062.</title>
        <authorList>
            <person name="Hu Y."/>
            <person name="Long H."/>
            <person name="Feng Y."/>
            <person name="Zong Z."/>
        </authorList>
    </citation>
    <scope>NUCLEOTIDE SEQUENCE [LARGE SCALE GENOMIC DNA]</scope>
    <source>
        <strain evidence="2 3">WCHAW010062</strain>
    </source>
</reference>
<dbReference type="Proteomes" id="UP000279962">
    <property type="component" value="Chromosome"/>
</dbReference>
<dbReference type="GO" id="GO:0003677">
    <property type="term" value="F:DNA binding"/>
    <property type="evidence" value="ECO:0007669"/>
    <property type="project" value="UniProtKB-KW"/>
</dbReference>
<dbReference type="EMBL" id="CP033133">
    <property type="protein sequence ID" value="AYO54224.1"/>
    <property type="molecule type" value="Genomic_DNA"/>
</dbReference>
<dbReference type="InterPro" id="IPR013321">
    <property type="entry name" value="Arc_rbn_hlx_hlx"/>
</dbReference>
<dbReference type="SUPFAM" id="SSF47598">
    <property type="entry name" value="Ribbon-helix-helix"/>
    <property type="match status" value="1"/>
</dbReference>
<dbReference type="InterPro" id="IPR010985">
    <property type="entry name" value="Ribbon_hlx_hlx"/>
</dbReference>
<dbReference type="GO" id="GO:0006355">
    <property type="term" value="P:regulation of DNA-templated transcription"/>
    <property type="evidence" value="ECO:0007669"/>
    <property type="project" value="InterPro"/>
</dbReference>
<proteinExistence type="predicted"/>